<dbReference type="PATRIC" id="fig|1666911.3.peg.2791"/>
<name>A0A0N8KM67_9CYAN</name>
<dbReference type="PANTHER" id="PTHR47200">
    <property type="entry name" value="THYLAKOID LUMENAL 15 KDA PROTEIN 1, CHLOROPLASTIC"/>
    <property type="match status" value="1"/>
</dbReference>
<dbReference type="Gene3D" id="2.160.20.80">
    <property type="entry name" value="E3 ubiquitin-protein ligase SopA"/>
    <property type="match status" value="1"/>
</dbReference>
<dbReference type="InterPro" id="IPR001646">
    <property type="entry name" value="5peptide_repeat"/>
</dbReference>
<dbReference type="SUPFAM" id="SSF141571">
    <property type="entry name" value="Pentapeptide repeat-like"/>
    <property type="match status" value="1"/>
</dbReference>
<comment type="caution">
    <text evidence="1">The sequence shown here is derived from an EMBL/GenBank/DDBJ whole genome shotgun (WGS) entry which is preliminary data.</text>
</comment>
<reference evidence="1 2" key="1">
    <citation type="submission" date="2015-09" db="EMBL/GenBank/DDBJ databases">
        <title>Identification and resolution of microdiversity through metagenomic sequencing of parallel consortia.</title>
        <authorList>
            <person name="Nelson W.C."/>
            <person name="Romine M.F."/>
            <person name="Lindemann S.R."/>
        </authorList>
    </citation>
    <scope>NUCLEOTIDE SEQUENCE [LARGE SCALE GENOMIC DNA]</scope>
    <source>
        <strain evidence="1">Ana</strain>
    </source>
</reference>
<sequence length="187" mass="20332">MANVWQMVKGLVNGLHSRRWQSLLTPALGLLLTVGLAVSFTLAMPSIGDRTAYATNFDRKNLRQQSFAGEDLTDNDYTRADLTEADLSHTNLTGVRLFTTHLDRANLEGANLTGATLDGATLVKANLKDAVLEGAYVISADFRGANIEGADFTDVLFDPRVNFMLCETAAGTNPVTGRDTRETLYCE</sequence>
<dbReference type="EMBL" id="LJZR01000043">
    <property type="protein sequence ID" value="KPQ32890.1"/>
    <property type="molecule type" value="Genomic_DNA"/>
</dbReference>
<accession>A0A0N8KM67</accession>
<dbReference type="PANTHER" id="PTHR47200:SF2">
    <property type="entry name" value="THYLAKOID LUMENAL 15 KDA PROTEIN 1, CHLOROPLASTIC"/>
    <property type="match status" value="1"/>
</dbReference>
<dbReference type="Pfam" id="PF00805">
    <property type="entry name" value="Pentapeptide"/>
    <property type="match status" value="1"/>
</dbReference>
<dbReference type="InterPro" id="IPR044213">
    <property type="entry name" value="At2g44920-like"/>
</dbReference>
<gene>
    <name evidence="1" type="ORF">HLUCCA11_20170</name>
</gene>
<evidence type="ECO:0008006" key="3">
    <source>
        <dbReference type="Google" id="ProtNLM"/>
    </source>
</evidence>
<protein>
    <recommendedName>
        <fullName evidence="3">Pentapeptide repeat-containing protein</fullName>
    </recommendedName>
</protein>
<dbReference type="AlphaFoldDB" id="A0A0N8KM67"/>
<evidence type="ECO:0000313" key="2">
    <source>
        <dbReference type="Proteomes" id="UP000050465"/>
    </source>
</evidence>
<proteinExistence type="predicted"/>
<dbReference type="Proteomes" id="UP000050465">
    <property type="component" value="Unassembled WGS sequence"/>
</dbReference>
<dbReference type="STRING" id="1666911.HLUCCA11_20170"/>
<evidence type="ECO:0000313" key="1">
    <source>
        <dbReference type="EMBL" id="KPQ32890.1"/>
    </source>
</evidence>
<organism evidence="1 2">
    <name type="scientific">Phormidesmis priestleyi Ana</name>
    <dbReference type="NCBI Taxonomy" id="1666911"/>
    <lineage>
        <taxon>Bacteria</taxon>
        <taxon>Bacillati</taxon>
        <taxon>Cyanobacteriota</taxon>
        <taxon>Cyanophyceae</taxon>
        <taxon>Leptolyngbyales</taxon>
        <taxon>Leptolyngbyaceae</taxon>
        <taxon>Phormidesmis</taxon>
    </lineage>
</organism>